<evidence type="ECO:0000313" key="3">
    <source>
        <dbReference type="Proteomes" id="UP001347796"/>
    </source>
</evidence>
<reference evidence="2 3" key="1">
    <citation type="submission" date="2024-01" db="EMBL/GenBank/DDBJ databases">
        <title>The genome of the rayed Mediterranean limpet Patella caerulea (Linnaeus, 1758).</title>
        <authorList>
            <person name="Anh-Thu Weber A."/>
            <person name="Halstead-Nussloch G."/>
        </authorList>
    </citation>
    <scope>NUCLEOTIDE SEQUENCE [LARGE SCALE GENOMIC DNA]</scope>
    <source>
        <strain evidence="2">AATW-2023a</strain>
        <tissue evidence="2">Whole specimen</tissue>
    </source>
</reference>
<dbReference type="Gene3D" id="3.20.20.100">
    <property type="entry name" value="NADP-dependent oxidoreductase domain"/>
    <property type="match status" value="1"/>
</dbReference>
<sequence>MSTSIGKTVLAGGVEICRILNGMWQVSGAHGHIDPVKAADEMLLYYDAGLTTFDMADIYGPAEEIYGLFIKRLAKERGTEAVNKVQGFTKFVPRPGPMTKQVVESAIRESMKKMNVSKIDCVQFHWWDYSDSRYIDAMVHLMDLKSQGLIGEVSLTNFDTIRMKEMTDKGIILSSNQVQYSLIDTRPAVKMADFCLKHNIKLLTYGTLCGGLLSGKYLNQPEPKSRSELNTASLSKYKRMIDAWGGWRLFQELLNTLDTVAKEHHVSIANVATRYILDQPAVGGVIIGCRFGVPGCQHIDSNLKTFNLKLTNTDSEKIKSVIKRGNNLMSLIGDCGDEYR</sequence>
<keyword evidence="3" id="KW-1185">Reference proteome</keyword>
<dbReference type="PANTHER" id="PTHR43147:SF2">
    <property type="entry name" value="NADP-DEPENDENT OXIDOREDUCTASE DOMAIN-CONTAINING PROTEIN"/>
    <property type="match status" value="1"/>
</dbReference>
<dbReference type="EMBL" id="JAZGQO010000002">
    <property type="protein sequence ID" value="KAK6190062.1"/>
    <property type="molecule type" value="Genomic_DNA"/>
</dbReference>
<dbReference type="SUPFAM" id="SSF51430">
    <property type="entry name" value="NAD(P)-linked oxidoreductase"/>
    <property type="match status" value="1"/>
</dbReference>
<evidence type="ECO:0000313" key="2">
    <source>
        <dbReference type="EMBL" id="KAK6190062.1"/>
    </source>
</evidence>
<organism evidence="2 3">
    <name type="scientific">Patella caerulea</name>
    <name type="common">Rayed Mediterranean limpet</name>
    <dbReference type="NCBI Taxonomy" id="87958"/>
    <lineage>
        <taxon>Eukaryota</taxon>
        <taxon>Metazoa</taxon>
        <taxon>Spiralia</taxon>
        <taxon>Lophotrochozoa</taxon>
        <taxon>Mollusca</taxon>
        <taxon>Gastropoda</taxon>
        <taxon>Patellogastropoda</taxon>
        <taxon>Patelloidea</taxon>
        <taxon>Patellidae</taxon>
        <taxon>Patella</taxon>
    </lineage>
</organism>
<dbReference type="Pfam" id="PF00248">
    <property type="entry name" value="Aldo_ket_red"/>
    <property type="match status" value="1"/>
</dbReference>
<dbReference type="InterPro" id="IPR036812">
    <property type="entry name" value="NAD(P)_OxRdtase_dom_sf"/>
</dbReference>
<accession>A0AAN8K6B5</accession>
<dbReference type="AlphaFoldDB" id="A0AAN8K6B5"/>
<dbReference type="InterPro" id="IPR023210">
    <property type="entry name" value="NADP_OxRdtase_dom"/>
</dbReference>
<name>A0AAN8K6B5_PATCE</name>
<proteinExistence type="predicted"/>
<protein>
    <recommendedName>
        <fullName evidence="1">NADP-dependent oxidoreductase domain-containing protein</fullName>
    </recommendedName>
</protein>
<dbReference type="PANTHER" id="PTHR43147">
    <property type="entry name" value="PROTEIN TAS"/>
    <property type="match status" value="1"/>
</dbReference>
<dbReference type="CDD" id="cd19101">
    <property type="entry name" value="AKR_unchar"/>
    <property type="match status" value="1"/>
</dbReference>
<evidence type="ECO:0000259" key="1">
    <source>
        <dbReference type="Pfam" id="PF00248"/>
    </source>
</evidence>
<feature type="domain" description="NADP-dependent oxidoreductase" evidence="1">
    <location>
        <begin position="18"/>
        <end position="322"/>
    </location>
</feature>
<comment type="caution">
    <text evidence="2">The sequence shown here is derived from an EMBL/GenBank/DDBJ whole genome shotgun (WGS) entry which is preliminary data.</text>
</comment>
<dbReference type="Proteomes" id="UP001347796">
    <property type="component" value="Unassembled WGS sequence"/>
</dbReference>
<gene>
    <name evidence="2" type="ORF">SNE40_002003</name>
</gene>